<dbReference type="SUPFAM" id="SSF52540">
    <property type="entry name" value="P-loop containing nucleoside triphosphate hydrolases"/>
    <property type="match status" value="1"/>
</dbReference>
<comment type="caution">
    <text evidence="4">The sequence shown here is derived from an EMBL/GenBank/DDBJ whole genome shotgun (WGS) entry which is preliminary data.</text>
</comment>
<dbReference type="PANTHER" id="PTHR47978">
    <property type="match status" value="1"/>
</dbReference>
<keyword evidence="1" id="KW-0150">Chloroplast</keyword>
<evidence type="ECO:0000256" key="1">
    <source>
        <dbReference type="ARBA" id="ARBA00022528"/>
    </source>
</evidence>
<dbReference type="GO" id="GO:0005525">
    <property type="term" value="F:GTP binding"/>
    <property type="evidence" value="ECO:0007669"/>
    <property type="project" value="InterPro"/>
</dbReference>
<dbReference type="EMBL" id="JABFUD020000008">
    <property type="protein sequence ID" value="KAI5076236.1"/>
    <property type="molecule type" value="Genomic_DNA"/>
</dbReference>
<dbReference type="Pfam" id="PF00071">
    <property type="entry name" value="Ras"/>
    <property type="match status" value="1"/>
</dbReference>
<dbReference type="SMART" id="SM00174">
    <property type="entry name" value="RHO"/>
    <property type="match status" value="1"/>
</dbReference>
<accession>A0A9D4UYJ4</accession>
<gene>
    <name evidence="4" type="ORF">GOP47_0008301</name>
</gene>
<dbReference type="PROSITE" id="PS51419">
    <property type="entry name" value="RAB"/>
    <property type="match status" value="1"/>
</dbReference>
<protein>
    <submittedName>
        <fullName evidence="4">Uncharacterized protein</fullName>
    </submittedName>
</protein>
<organism evidence="4 5">
    <name type="scientific">Adiantum capillus-veneris</name>
    <name type="common">Maidenhair fern</name>
    <dbReference type="NCBI Taxonomy" id="13818"/>
    <lineage>
        <taxon>Eukaryota</taxon>
        <taxon>Viridiplantae</taxon>
        <taxon>Streptophyta</taxon>
        <taxon>Embryophyta</taxon>
        <taxon>Tracheophyta</taxon>
        <taxon>Polypodiopsida</taxon>
        <taxon>Polypodiidae</taxon>
        <taxon>Polypodiales</taxon>
        <taxon>Pteridineae</taxon>
        <taxon>Pteridaceae</taxon>
        <taxon>Vittarioideae</taxon>
        <taxon>Adiantum</taxon>
    </lineage>
</organism>
<keyword evidence="1" id="KW-0934">Plastid</keyword>
<keyword evidence="2" id="KW-0547">Nucleotide-binding</keyword>
<evidence type="ECO:0000256" key="3">
    <source>
        <dbReference type="SAM" id="MobiDB-lite"/>
    </source>
</evidence>
<proteinExistence type="predicted"/>
<keyword evidence="5" id="KW-1185">Reference proteome</keyword>
<name>A0A9D4UYJ4_ADICA</name>
<feature type="compositionally biased region" description="Basic and acidic residues" evidence="3">
    <location>
        <begin position="35"/>
        <end position="49"/>
    </location>
</feature>
<feature type="compositionally biased region" description="Polar residues" evidence="3">
    <location>
        <begin position="58"/>
        <end position="71"/>
    </location>
</feature>
<evidence type="ECO:0000256" key="2">
    <source>
        <dbReference type="ARBA" id="ARBA00022741"/>
    </source>
</evidence>
<dbReference type="InterPro" id="IPR001806">
    <property type="entry name" value="Small_GTPase"/>
</dbReference>
<dbReference type="GO" id="GO:0003924">
    <property type="term" value="F:GTPase activity"/>
    <property type="evidence" value="ECO:0007669"/>
    <property type="project" value="InterPro"/>
</dbReference>
<dbReference type="Proteomes" id="UP000886520">
    <property type="component" value="Chromosome 8"/>
</dbReference>
<dbReference type="PRINTS" id="PR00449">
    <property type="entry name" value="RASTRNSFRMNG"/>
</dbReference>
<feature type="region of interest" description="Disordered" evidence="3">
    <location>
        <begin position="15"/>
        <end position="79"/>
    </location>
</feature>
<dbReference type="SMART" id="SM00175">
    <property type="entry name" value="RAB"/>
    <property type="match status" value="1"/>
</dbReference>
<dbReference type="Gene3D" id="3.40.50.300">
    <property type="entry name" value="P-loop containing nucleotide triphosphate hydrolases"/>
    <property type="match status" value="1"/>
</dbReference>
<evidence type="ECO:0000313" key="5">
    <source>
        <dbReference type="Proteomes" id="UP000886520"/>
    </source>
</evidence>
<dbReference type="AlphaFoldDB" id="A0A9D4UYJ4"/>
<sequence length="343" mass="38211">MNSLTSCCAHDGARQGITPYQRLPRSRSTSSHPDITPDTHNHHSHHFVDDDLEPDQCKGNSTHHNASSQSKLSDHDSVREKFCSTSGHINPHSRANLRRTCSNGQATTVSSIAPSSSQQVNSMPRRIGNVETFVDMLKGSQIQRGSGSVVHLGSEDVNTVLVKVAIIGDSRTGKTSFMARYGGVELKKDAKDIALLRKLCKLQHVNIALHIWDLGGQWQYSAKMPMVCKDAATIFIMFDLTRRSTLQSVKKWYLCARESNKVALIVLIGTKYDGFVQLSKEFQLAIIEEARIHSKKMKAPLFFSSVTYNINVHKVFKVVVAKLFDLPCRITQNSNFGEPIVSY</sequence>
<evidence type="ECO:0000313" key="4">
    <source>
        <dbReference type="EMBL" id="KAI5076236.1"/>
    </source>
</evidence>
<reference evidence="4" key="1">
    <citation type="submission" date="2021-01" db="EMBL/GenBank/DDBJ databases">
        <title>Adiantum capillus-veneris genome.</title>
        <authorList>
            <person name="Fang Y."/>
            <person name="Liao Q."/>
        </authorList>
    </citation>
    <scope>NUCLEOTIDE SEQUENCE</scope>
    <source>
        <strain evidence="4">H3</strain>
        <tissue evidence="4">Leaf</tissue>
    </source>
</reference>
<dbReference type="OrthoDB" id="6585768at2759"/>
<dbReference type="InterPro" id="IPR027417">
    <property type="entry name" value="P-loop_NTPase"/>
</dbReference>